<evidence type="ECO:0000259" key="2">
    <source>
        <dbReference type="PROSITE" id="PS50086"/>
    </source>
</evidence>
<dbReference type="Pfam" id="PF00566">
    <property type="entry name" value="RabGAP-TBC"/>
    <property type="match status" value="1"/>
</dbReference>
<reference evidence="5" key="2">
    <citation type="journal article" date="2012" name="G3 (Bethesda)">
        <title>Pichia sorbitophila, an interspecies yeast hybrid reveals early steps of genome resolution following polyploidization.</title>
        <authorList>
            <person name="Leh Louis V."/>
            <person name="Despons L."/>
            <person name="Friedrich A."/>
            <person name="Martin T."/>
            <person name="Durrens P."/>
            <person name="Casaregola S."/>
            <person name="Neuveglise C."/>
            <person name="Fairhead C."/>
            <person name="Marck C."/>
            <person name="Cruz J.A."/>
            <person name="Straub M.L."/>
            <person name="Kugler V."/>
            <person name="Sacerdot C."/>
            <person name="Uzunov Z."/>
            <person name="Thierry A."/>
            <person name="Weiss S."/>
            <person name="Bleykasten C."/>
            <person name="De Montigny J."/>
            <person name="Jacques N."/>
            <person name="Jung P."/>
            <person name="Lemaire M."/>
            <person name="Mallet S."/>
            <person name="Morel G."/>
            <person name="Richard G.F."/>
            <person name="Sarkar A."/>
            <person name="Savel G."/>
            <person name="Schacherer J."/>
            <person name="Seret M.L."/>
            <person name="Talla E."/>
            <person name="Samson G."/>
            <person name="Jubin C."/>
            <person name="Poulain J."/>
            <person name="Vacherie B."/>
            <person name="Barbe V."/>
            <person name="Pelletier E."/>
            <person name="Sherman D.J."/>
            <person name="Westhof E."/>
            <person name="Weissenbach J."/>
            <person name="Baret P.V."/>
            <person name="Wincker P."/>
            <person name="Gaillardin C."/>
            <person name="Dujon B."/>
            <person name="Souciet J.L."/>
        </authorList>
    </citation>
    <scope>NUCLEOTIDE SEQUENCE [LARGE SCALE GENOMIC DNA]</scope>
    <source>
        <strain evidence="5">ATCC MYA-4447 / BCRC 22081 / CBS 7064 / NBRC 10061 / NRRL Y-12695</strain>
    </source>
</reference>
<dbReference type="STRING" id="559304.G8YIM3"/>
<reference evidence="3" key="1">
    <citation type="submission" date="2011-10" db="EMBL/GenBank/DDBJ databases">
        <authorList>
            <person name="Genoscope - CEA"/>
        </authorList>
    </citation>
    <scope>NUCLEOTIDE SEQUENCE</scope>
</reference>
<dbReference type="PANTHER" id="PTHR47219">
    <property type="entry name" value="RAB GTPASE-ACTIVATING PROTEIN 1-LIKE"/>
    <property type="match status" value="1"/>
</dbReference>
<protein>
    <submittedName>
        <fullName evidence="3">Piso0_003270 protein</fullName>
    </submittedName>
</protein>
<sequence length="730" mass="83796">MSKMSETTVHYGHQDSCIKNPRLRNEKRAYVHDSGDARWLPRDDYETKRFENVSSKNMRNRSTSNASRGAMENQSNWNCFAVNKSESTSGLNKSHEGILESNYVLSLERTPSHMTPSMRLKLRRLQKNKNIAQLSTKTNKLELDHINADIDQGEIDINDRYLYNVPFSQSLPSLSSGEKLVMNGKSSRDSTSTNSTTSSSLSLMSNMDSVSSFDVIENNKDSLMSYEKSTLTRTSNSAHSHHYTETNQLNMPKEALKLTLLFSRSESALINEESVQKRSLLRKLTSTPPSPTSDIHNYQRNIQSANDHNQGSHTQPFLNETATSLISYTRPSWLPPKPSKEKKAHHRASEEMISRAIANECNENSKRLQTIHQLERLKKKDRELWNKVLNDSKQTSQEAVKRILENGTFWRGTPESLRGSIWSRMIGNRLEMDQESCTTYFESYERIKSIYCMEADTSLSNYRKREMGVSRCHKTSKASHHKHACEKLSSLNAKILRDISCAFPEVTKLKNEKTILDVSRILNAFVIFCNKSRGLWDFHDDTFSNFDTSFYSTGINTVALILYFYSGSVTKAFICLCNIFSSKEFEGLMDSKVIGSNKAKHAESEIEKKFDSLFKKKLDRLYTHFKVNSLTTSEFLPDMILSLFTNYFDFDLASRILDIFVFQGTDFLIKCSLAFLKKISHKLFGNKDEIIRILGKDCRIFLNQSPESSCYYKYMNVGYSHEFLDSIKNL</sequence>
<dbReference type="SMART" id="SM00164">
    <property type="entry name" value="TBC"/>
    <property type="match status" value="1"/>
</dbReference>
<dbReference type="Proteomes" id="UP000005222">
    <property type="component" value="Chromosome G"/>
</dbReference>
<dbReference type="EMBL" id="FO082052">
    <property type="protein sequence ID" value="CCE80933.1"/>
    <property type="molecule type" value="Genomic_DNA"/>
</dbReference>
<proteinExistence type="predicted"/>
<dbReference type="GO" id="GO:0031267">
    <property type="term" value="F:small GTPase binding"/>
    <property type="evidence" value="ECO:0007669"/>
    <property type="project" value="TreeGrafter"/>
</dbReference>
<gene>
    <name evidence="3" type="primary">Piso0_003270</name>
    <name evidence="3" type="ORF">GNLVRS01_PISO0G08630g</name>
    <name evidence="4" type="ORF">GNLVRS01_PISO0H08631g</name>
</gene>
<feature type="region of interest" description="Disordered" evidence="1">
    <location>
        <begin position="174"/>
        <end position="202"/>
    </location>
</feature>
<organism evidence="3 5">
    <name type="scientific">Pichia sorbitophila (strain ATCC MYA-4447 / BCRC 22081 / CBS 7064 / NBRC 10061 / NRRL Y-12695)</name>
    <name type="common">Hybrid yeast</name>
    <dbReference type="NCBI Taxonomy" id="559304"/>
    <lineage>
        <taxon>Eukaryota</taxon>
        <taxon>Fungi</taxon>
        <taxon>Dikarya</taxon>
        <taxon>Ascomycota</taxon>
        <taxon>Saccharomycotina</taxon>
        <taxon>Pichiomycetes</taxon>
        <taxon>Debaryomycetaceae</taxon>
        <taxon>Millerozyma</taxon>
    </lineage>
</organism>
<dbReference type="Gene3D" id="1.10.8.270">
    <property type="entry name" value="putative rabgap domain of human tbc1 domain family member 14 like domains"/>
    <property type="match status" value="1"/>
</dbReference>
<dbReference type="PANTHER" id="PTHR47219:SF9">
    <property type="entry name" value="GTPASE ACTIVATING PROTEIN AND CENTROSOME-ASSOCIATED, ISOFORM B"/>
    <property type="match status" value="1"/>
</dbReference>
<feature type="domain" description="Rab-GAP TBC" evidence="2">
    <location>
        <begin position="412"/>
        <end position="664"/>
    </location>
</feature>
<evidence type="ECO:0000313" key="5">
    <source>
        <dbReference type="Proteomes" id="UP000005222"/>
    </source>
</evidence>
<dbReference type="eggNOG" id="KOG2223">
    <property type="taxonomic scope" value="Eukaryota"/>
</dbReference>
<dbReference type="Proteomes" id="UP000005222">
    <property type="component" value="Chromosome H"/>
</dbReference>
<evidence type="ECO:0000256" key="1">
    <source>
        <dbReference type="SAM" id="MobiDB-lite"/>
    </source>
</evidence>
<dbReference type="PROSITE" id="PS50086">
    <property type="entry name" value="TBC_RABGAP"/>
    <property type="match status" value="1"/>
</dbReference>
<dbReference type="GO" id="GO:0030427">
    <property type="term" value="C:site of polarized growth"/>
    <property type="evidence" value="ECO:0007669"/>
    <property type="project" value="UniProtKB-ARBA"/>
</dbReference>
<dbReference type="AlphaFoldDB" id="G8YIM3"/>
<evidence type="ECO:0000313" key="4">
    <source>
        <dbReference type="EMBL" id="CCE80933.1"/>
    </source>
</evidence>
<feature type="region of interest" description="Disordered" evidence="1">
    <location>
        <begin position="329"/>
        <end position="350"/>
    </location>
</feature>
<name>G8YIM3_PICSO</name>
<keyword evidence="5" id="KW-1185">Reference proteome</keyword>
<dbReference type="InterPro" id="IPR000195">
    <property type="entry name" value="Rab-GAP-TBC_dom"/>
</dbReference>
<dbReference type="EMBL" id="FO082053">
    <property type="protein sequence ID" value="CCE80168.1"/>
    <property type="molecule type" value="Genomic_DNA"/>
</dbReference>
<feature type="compositionally biased region" description="Low complexity" evidence="1">
    <location>
        <begin position="189"/>
        <end position="202"/>
    </location>
</feature>
<dbReference type="OrthoDB" id="289721at2759"/>
<evidence type="ECO:0000313" key="3">
    <source>
        <dbReference type="EMBL" id="CCE80168.1"/>
    </source>
</evidence>
<dbReference type="Gene3D" id="1.10.472.80">
    <property type="entry name" value="Ypt/Rab-GAP domain of gyp1p, domain 3"/>
    <property type="match status" value="1"/>
</dbReference>
<dbReference type="HOGENOM" id="CLU_021215_0_0_1"/>
<dbReference type="InParanoid" id="G8YIM3"/>
<dbReference type="SUPFAM" id="SSF47923">
    <property type="entry name" value="Ypt/Rab-GAP domain of gyp1p"/>
    <property type="match status" value="2"/>
</dbReference>
<dbReference type="GO" id="GO:0005096">
    <property type="term" value="F:GTPase activator activity"/>
    <property type="evidence" value="ECO:0007669"/>
    <property type="project" value="TreeGrafter"/>
</dbReference>
<accession>G8YIM3</accession>
<dbReference type="InterPro" id="IPR035969">
    <property type="entry name" value="Rab-GAP_TBC_sf"/>
</dbReference>
<dbReference type="InterPro" id="IPR050302">
    <property type="entry name" value="Rab_GAP_TBC_domain"/>
</dbReference>